<keyword evidence="4" id="KW-1185">Reference proteome</keyword>
<evidence type="ECO:0000313" key="3">
    <source>
        <dbReference type="EMBL" id="EFN67952.1"/>
    </source>
</evidence>
<feature type="compositionally biased region" description="Basic and acidic residues" evidence="1">
    <location>
        <begin position="229"/>
        <end position="257"/>
    </location>
</feature>
<feature type="region of interest" description="Disordered" evidence="1">
    <location>
        <begin position="16"/>
        <end position="51"/>
    </location>
</feature>
<dbReference type="EMBL" id="GL438984">
    <property type="protein sequence ID" value="EFN67952.1"/>
    <property type="molecule type" value="Genomic_DNA"/>
</dbReference>
<dbReference type="OrthoDB" id="7654878at2759"/>
<gene>
    <name evidence="3" type="ORF">EAG_10489</name>
</gene>
<evidence type="ECO:0000259" key="2">
    <source>
        <dbReference type="Pfam" id="PF16060"/>
    </source>
</evidence>
<dbReference type="Proteomes" id="UP000000311">
    <property type="component" value="Unassembled WGS sequence"/>
</dbReference>
<name>E2AEZ7_CAMFO</name>
<dbReference type="InterPro" id="IPR032061">
    <property type="entry name" value="DUF4802"/>
</dbReference>
<sequence length="357" mass="40265">MKTVTELVKPIKLSVFDGNGGNDNNKDNEDDANNEDDNDNNDNGMAKMEQQRRIGCRTRERQIVGNQQLRLAFLNVSVNRCVNVSLLIFRKMVNIFNIYCNILKVILKPKGLKCGISFVSVKSVANQPDRVVVRRPLSAKSTTRTKKFIKLAPFKIRFSKMLKSRSSGDSRSNSVEFEEQQRQINQSLDANEFTDTFEAEKDKNCLSIRKEQMIPNSPPPSYEHVLEETRKESSAIALRETKEEDKKKRISDKEKSMEIVVGDGDDDGNGGPGGGDKKVIKTPKILHKSSKEFYKAMAKQWGITCKMSDHCRCLDCQSHYFDCDYEKDEQEKGDGGLSAGTPMFISEVMHGTACALL</sequence>
<protein>
    <recommendedName>
        <fullName evidence="2">DUF4802 domain-containing protein</fullName>
    </recommendedName>
</protein>
<organism evidence="4">
    <name type="scientific">Camponotus floridanus</name>
    <name type="common">Florida carpenter ant</name>
    <dbReference type="NCBI Taxonomy" id="104421"/>
    <lineage>
        <taxon>Eukaryota</taxon>
        <taxon>Metazoa</taxon>
        <taxon>Ecdysozoa</taxon>
        <taxon>Arthropoda</taxon>
        <taxon>Hexapoda</taxon>
        <taxon>Insecta</taxon>
        <taxon>Pterygota</taxon>
        <taxon>Neoptera</taxon>
        <taxon>Endopterygota</taxon>
        <taxon>Hymenoptera</taxon>
        <taxon>Apocrita</taxon>
        <taxon>Aculeata</taxon>
        <taxon>Formicoidea</taxon>
        <taxon>Formicidae</taxon>
        <taxon>Formicinae</taxon>
        <taxon>Camponotus</taxon>
    </lineage>
</organism>
<reference evidence="3 4" key="1">
    <citation type="journal article" date="2010" name="Science">
        <title>Genomic comparison of the ants Camponotus floridanus and Harpegnathos saltator.</title>
        <authorList>
            <person name="Bonasio R."/>
            <person name="Zhang G."/>
            <person name="Ye C."/>
            <person name="Mutti N.S."/>
            <person name="Fang X."/>
            <person name="Qin N."/>
            <person name="Donahue G."/>
            <person name="Yang P."/>
            <person name="Li Q."/>
            <person name="Li C."/>
            <person name="Zhang P."/>
            <person name="Huang Z."/>
            <person name="Berger S.L."/>
            <person name="Reinberg D."/>
            <person name="Wang J."/>
            <person name="Liebig J."/>
        </authorList>
    </citation>
    <scope>NUCLEOTIDE SEQUENCE [LARGE SCALE GENOMIC DNA]</scope>
    <source>
        <strain evidence="4">C129</strain>
    </source>
</reference>
<feature type="compositionally biased region" description="Acidic residues" evidence="1">
    <location>
        <begin position="28"/>
        <end position="40"/>
    </location>
</feature>
<feature type="region of interest" description="Disordered" evidence="1">
    <location>
        <begin position="229"/>
        <end position="280"/>
    </location>
</feature>
<evidence type="ECO:0000256" key="1">
    <source>
        <dbReference type="SAM" id="MobiDB-lite"/>
    </source>
</evidence>
<accession>E2AEZ7</accession>
<dbReference type="AlphaFoldDB" id="E2AEZ7"/>
<dbReference type="InParanoid" id="E2AEZ7"/>
<proteinExistence type="predicted"/>
<evidence type="ECO:0000313" key="4">
    <source>
        <dbReference type="Proteomes" id="UP000000311"/>
    </source>
</evidence>
<dbReference type="Pfam" id="PF16060">
    <property type="entry name" value="DUF4802"/>
    <property type="match status" value="1"/>
</dbReference>
<feature type="domain" description="DUF4802" evidence="2">
    <location>
        <begin position="288"/>
        <end position="351"/>
    </location>
</feature>